<sequence length="238" mass="26452">MLSAKLGIMKKTILLLLLTVPTFAQEINTFDFAVINSTLISANIDLDKGRSVVAANEDQYSAYFQYAFNMCDDDIIFGAGIDKSEIDRTYIGYIGKICGKFRATIGLGYMESRSGYDGTFTGFSVSWHFSENTYIGGNLENLHSTSVDYETDESFDYYKKLVPKVFGSYEVIPNVIVFGQLSSRVNDIALKYQVRRFSAGGFYSGHGVEGIFGTVNLGRFAISCSTTFDKVNFGLKFQ</sequence>
<keyword evidence="3" id="KW-1185">Reference proteome</keyword>
<organism evidence="2 3">
    <name type="scientific">Flavobacterium saccharophilum</name>
    <dbReference type="NCBI Taxonomy" id="29534"/>
    <lineage>
        <taxon>Bacteria</taxon>
        <taxon>Pseudomonadati</taxon>
        <taxon>Bacteroidota</taxon>
        <taxon>Flavobacteriia</taxon>
        <taxon>Flavobacteriales</taxon>
        <taxon>Flavobacteriaceae</taxon>
        <taxon>Flavobacterium</taxon>
    </lineage>
</organism>
<feature type="chain" id="PRO_5012341964" evidence="1">
    <location>
        <begin position="25"/>
        <end position="238"/>
    </location>
</feature>
<proteinExistence type="predicted"/>
<name>A0A1M7E005_9FLAO</name>
<dbReference type="AlphaFoldDB" id="A0A1M7E005"/>
<gene>
    <name evidence="2" type="ORF">SAMN05444366_1781</name>
</gene>
<evidence type="ECO:0000313" key="3">
    <source>
        <dbReference type="Proteomes" id="UP000184121"/>
    </source>
</evidence>
<keyword evidence="1" id="KW-0732">Signal</keyword>
<accession>A0A1M7E005</accession>
<protein>
    <submittedName>
        <fullName evidence="2">Uncharacterized protein</fullName>
    </submittedName>
</protein>
<feature type="signal peptide" evidence="1">
    <location>
        <begin position="1"/>
        <end position="24"/>
    </location>
</feature>
<reference evidence="3" key="1">
    <citation type="submission" date="2016-11" db="EMBL/GenBank/DDBJ databases">
        <authorList>
            <person name="Varghese N."/>
            <person name="Submissions S."/>
        </authorList>
    </citation>
    <scope>NUCLEOTIDE SEQUENCE [LARGE SCALE GENOMIC DNA]</scope>
    <source>
        <strain evidence="3">DSM 1811</strain>
    </source>
</reference>
<dbReference type="Proteomes" id="UP000184121">
    <property type="component" value="Unassembled WGS sequence"/>
</dbReference>
<evidence type="ECO:0000256" key="1">
    <source>
        <dbReference type="SAM" id="SignalP"/>
    </source>
</evidence>
<dbReference type="EMBL" id="FRBY01000002">
    <property type="protein sequence ID" value="SHL85047.1"/>
    <property type="molecule type" value="Genomic_DNA"/>
</dbReference>
<evidence type="ECO:0000313" key="2">
    <source>
        <dbReference type="EMBL" id="SHL85047.1"/>
    </source>
</evidence>